<dbReference type="InterPro" id="IPR001584">
    <property type="entry name" value="Integrase_cat-core"/>
</dbReference>
<keyword evidence="1" id="KW-1133">Transmembrane helix</keyword>
<dbReference type="GO" id="GO:0003676">
    <property type="term" value="F:nucleic acid binding"/>
    <property type="evidence" value="ECO:0007669"/>
    <property type="project" value="InterPro"/>
</dbReference>
<evidence type="ECO:0000259" key="2">
    <source>
        <dbReference type="PROSITE" id="PS50994"/>
    </source>
</evidence>
<evidence type="ECO:0000256" key="1">
    <source>
        <dbReference type="SAM" id="Phobius"/>
    </source>
</evidence>
<dbReference type="Proteomes" id="UP000288805">
    <property type="component" value="Unassembled WGS sequence"/>
</dbReference>
<dbReference type="PANTHER" id="PTHR48475">
    <property type="entry name" value="RIBONUCLEASE H"/>
    <property type="match status" value="1"/>
</dbReference>
<dbReference type="SUPFAM" id="SSF53098">
    <property type="entry name" value="Ribonuclease H-like"/>
    <property type="match status" value="1"/>
</dbReference>
<evidence type="ECO:0000313" key="4">
    <source>
        <dbReference type="Proteomes" id="UP000288805"/>
    </source>
</evidence>
<keyword evidence="1" id="KW-0812">Transmembrane</keyword>
<accession>A0A438J9H6</accession>
<feature type="transmembrane region" description="Helical" evidence="1">
    <location>
        <begin position="122"/>
        <end position="144"/>
    </location>
</feature>
<gene>
    <name evidence="3" type="ORF">CK203_027292</name>
</gene>
<sequence length="759" mass="85415">MPLSRAFQKLAEGGLLTALAPKPPPQPMPPHFRLDLHCAYHQGPGHDTNHCSALRHAIQDLIDQGLVNLGQPSHRVQSVLLNNGSALNVYPLATVVTLDFAPSDFGSSTQTLRAYNSTQREVMGTLTIDLLIGLTTFSILFQVLRIPSFFDLLLGRPWIHQARAIPSSLHQKDSSLEGMMFVIWHDYVGTGGLEVQPHVEEMGVDDSIVDEFQHMLHKMKMGDETPSTSASVTIAPPSPDRANLFSLCFLYETTDFGVVIKPADMIDGVVPHDEYRDKMDMLGINQFLDAIQRESFSLLELFRVSVIEIAEEDQTVLAPKLPTFVVPTIDMYEGTVGPYSSVSYDSISVSAPHSPIPQMFDINNEIAQPDSDRDSFDHDSDPIDERVSPVIGDVETVDFGTNDQPRELKIGLPLSTYERDRLIHLIKSYLDVFAWSYEDMSGLDPSIVQHHLPFLPHTKPVKYNQILMALEDMKKTTFITERVPPMSGCPLLLYLSVSNMALGSSLLSTSLAIRRLRHYMTEYLVYLISRLDPLRYLFDRPALAVHDDFPDEEFVTMTRLSGWHMYFDGAANHLGYGIGVLLVSPQGDHIPRYVQGDGKTRDMKLKPYHAYLELLIENFEELKYSHIPITQNQFVDVLATLASTVDIPTNVIFRLLLIETRSTPTYCHLIDETKISPKSSNSREFILVAIDYFTKWMEAASYAKLTSARVSSFIKSHIISRYGVPHELISDRGAHLRAEVETLLQKYGIQHHKSSAYRS</sequence>
<dbReference type="InterPro" id="IPR012337">
    <property type="entry name" value="RNaseH-like_sf"/>
</dbReference>
<dbReference type="Gene3D" id="3.30.420.10">
    <property type="entry name" value="Ribonuclease H-like superfamily/Ribonuclease H"/>
    <property type="match status" value="1"/>
</dbReference>
<dbReference type="AlphaFoldDB" id="A0A438J9H6"/>
<dbReference type="GO" id="GO:0015074">
    <property type="term" value="P:DNA integration"/>
    <property type="evidence" value="ECO:0007669"/>
    <property type="project" value="InterPro"/>
</dbReference>
<proteinExistence type="predicted"/>
<dbReference type="InterPro" id="IPR036397">
    <property type="entry name" value="RNaseH_sf"/>
</dbReference>
<dbReference type="PROSITE" id="PS50994">
    <property type="entry name" value="INTEGRASE"/>
    <property type="match status" value="1"/>
</dbReference>
<protein>
    <recommendedName>
        <fullName evidence="2">Integrase catalytic domain-containing protein</fullName>
    </recommendedName>
</protein>
<feature type="domain" description="Integrase catalytic" evidence="2">
    <location>
        <begin position="660"/>
        <end position="759"/>
    </location>
</feature>
<keyword evidence="1" id="KW-0472">Membrane</keyword>
<reference evidence="3 4" key="1">
    <citation type="journal article" date="2018" name="PLoS Genet.">
        <title>Population sequencing reveals clonal diversity and ancestral inbreeding in the grapevine cultivar Chardonnay.</title>
        <authorList>
            <person name="Roach M.J."/>
            <person name="Johnson D.L."/>
            <person name="Bohlmann J."/>
            <person name="van Vuuren H.J."/>
            <person name="Jones S.J."/>
            <person name="Pretorius I.S."/>
            <person name="Schmidt S.A."/>
            <person name="Borneman A.R."/>
        </authorList>
    </citation>
    <scope>NUCLEOTIDE SEQUENCE [LARGE SCALE GENOMIC DNA]</scope>
    <source>
        <strain evidence="4">cv. Chardonnay</strain>
        <tissue evidence="3">Leaf</tissue>
    </source>
</reference>
<dbReference type="PANTHER" id="PTHR48475:SF1">
    <property type="entry name" value="RNASE H TYPE-1 DOMAIN-CONTAINING PROTEIN"/>
    <property type="match status" value="1"/>
</dbReference>
<evidence type="ECO:0000313" key="3">
    <source>
        <dbReference type="EMBL" id="RVX05621.1"/>
    </source>
</evidence>
<name>A0A438J9H6_VITVI</name>
<dbReference type="EMBL" id="QGNW01000055">
    <property type="protein sequence ID" value="RVX05621.1"/>
    <property type="molecule type" value="Genomic_DNA"/>
</dbReference>
<organism evidence="3 4">
    <name type="scientific">Vitis vinifera</name>
    <name type="common">Grape</name>
    <dbReference type="NCBI Taxonomy" id="29760"/>
    <lineage>
        <taxon>Eukaryota</taxon>
        <taxon>Viridiplantae</taxon>
        <taxon>Streptophyta</taxon>
        <taxon>Embryophyta</taxon>
        <taxon>Tracheophyta</taxon>
        <taxon>Spermatophyta</taxon>
        <taxon>Magnoliopsida</taxon>
        <taxon>eudicotyledons</taxon>
        <taxon>Gunneridae</taxon>
        <taxon>Pentapetalae</taxon>
        <taxon>rosids</taxon>
        <taxon>Vitales</taxon>
        <taxon>Vitaceae</taxon>
        <taxon>Viteae</taxon>
        <taxon>Vitis</taxon>
    </lineage>
</organism>
<comment type="caution">
    <text evidence="3">The sequence shown here is derived from an EMBL/GenBank/DDBJ whole genome shotgun (WGS) entry which is preliminary data.</text>
</comment>